<evidence type="ECO:0000256" key="4">
    <source>
        <dbReference type="ARBA" id="ARBA00023004"/>
    </source>
</evidence>
<dbReference type="EC" id="1.13.11.-" evidence="5"/>
<comment type="similarity">
    <text evidence="1 5">Belongs to the carotenoid oxygenase family.</text>
</comment>
<keyword evidence="7" id="KW-1185">Reference proteome</keyword>
<keyword evidence="3 5" id="KW-0560">Oxidoreductase</keyword>
<name>A0ABW1KUB5_9PROT</name>
<dbReference type="PANTHER" id="PTHR10543:SF89">
    <property type="entry name" value="CAROTENOID 9,10(9',10')-CLEAVAGE DIOXYGENASE 1"/>
    <property type="match status" value="1"/>
</dbReference>
<evidence type="ECO:0000256" key="1">
    <source>
        <dbReference type="ARBA" id="ARBA00006787"/>
    </source>
</evidence>
<dbReference type="InterPro" id="IPR004294">
    <property type="entry name" value="Carotenoid_Oase"/>
</dbReference>
<evidence type="ECO:0000256" key="3">
    <source>
        <dbReference type="ARBA" id="ARBA00023002"/>
    </source>
</evidence>
<dbReference type="EMBL" id="JBHPON010000001">
    <property type="protein sequence ID" value="MFC6035645.1"/>
    <property type="molecule type" value="Genomic_DNA"/>
</dbReference>
<keyword evidence="4 5" id="KW-0408">Iron</keyword>
<comment type="cofactor">
    <cofactor evidence="5">
        <name>Fe(2+)</name>
        <dbReference type="ChEBI" id="CHEBI:29033"/>
    </cofactor>
    <text evidence="5">Binds 1 Fe(2+) ion per subunit.</text>
</comment>
<accession>A0ABW1KUB5</accession>
<evidence type="ECO:0000313" key="6">
    <source>
        <dbReference type="EMBL" id="MFC6035645.1"/>
    </source>
</evidence>
<evidence type="ECO:0000313" key="7">
    <source>
        <dbReference type="Proteomes" id="UP001596116"/>
    </source>
</evidence>
<reference evidence="6 7" key="1">
    <citation type="submission" date="2024-09" db="EMBL/GenBank/DDBJ databases">
        <authorList>
            <person name="Zhang Z.-H."/>
        </authorList>
    </citation>
    <scope>NUCLEOTIDE SEQUENCE [LARGE SCALE GENOMIC DNA]</scope>
    <source>
        <strain evidence="6 7">HHTR114</strain>
    </source>
</reference>
<dbReference type="Pfam" id="PF03055">
    <property type="entry name" value="RPE65"/>
    <property type="match status" value="1"/>
</dbReference>
<organism evidence="6 7">
    <name type="scientific">Hyphococcus aureus</name>
    <dbReference type="NCBI Taxonomy" id="2666033"/>
    <lineage>
        <taxon>Bacteria</taxon>
        <taxon>Pseudomonadati</taxon>
        <taxon>Pseudomonadota</taxon>
        <taxon>Alphaproteobacteria</taxon>
        <taxon>Parvularculales</taxon>
        <taxon>Parvularculaceae</taxon>
        <taxon>Hyphococcus</taxon>
    </lineage>
</organism>
<keyword evidence="5" id="KW-0223">Dioxygenase</keyword>
<keyword evidence="2 5" id="KW-0479">Metal-binding</keyword>
<evidence type="ECO:0000256" key="2">
    <source>
        <dbReference type="ARBA" id="ARBA00022723"/>
    </source>
</evidence>
<dbReference type="RefSeq" id="WP_379878901.1">
    <property type="nucleotide sequence ID" value="NZ_JBHPON010000001.1"/>
</dbReference>
<sequence>MAHFPNNPGFTGAMRPLRLQGDILDLELEGEMPSEIDGAFHRVHPDTQFTPREENDQFFNGDGMVSMFRVRNGKVDFKQRYAQTDKWKLENAAGKSLFGAYRNHLTDDPSVKGQIRGTANTNVMVHAGKLFAMKEDSPALLMDPNTLETFGYTDFDGKLESKTFCAHPKIDPATGNMCAFSYMSKGPLTLDMSYMEIDSDGKLLFEIPFRNKYLCMMHDFGVTEDYAVFNVMPCITNMERLERNMPYFGFDHSMPVWLGVLPRKEGATEADMRWFQAPGNCFTGHAMNAFNNGTKIHYDLAIAAKNSFPFFPDVTGAPFDPVGGMSYLTRWTVDLSSNADGFESVEKLTEQADEFPRIDDRYATRAYRHGWMLVFDVSKPYDGPGGAFMAITNSLCHKDHATGAEKTWWAGSQCALQEPCFIPRHADAPEGDGYIVALIDNHVTNYTDLAFFDAQRVHEGPIARAKLPIRIRQGLHGNWSTGDQLSKTKDH</sequence>
<protein>
    <recommendedName>
        <fullName evidence="5">Dioxygenase</fullName>
        <ecNumber evidence="5">1.13.11.-</ecNumber>
    </recommendedName>
</protein>
<dbReference type="Proteomes" id="UP001596116">
    <property type="component" value="Unassembled WGS sequence"/>
</dbReference>
<proteinExistence type="inferred from homology"/>
<comment type="caution">
    <text evidence="6">The sequence shown here is derived from an EMBL/GenBank/DDBJ whole genome shotgun (WGS) entry which is preliminary data.</text>
</comment>
<gene>
    <name evidence="6" type="ORF">ACFMB1_08835</name>
</gene>
<evidence type="ECO:0000256" key="5">
    <source>
        <dbReference type="RuleBase" id="RU364048"/>
    </source>
</evidence>
<dbReference type="PANTHER" id="PTHR10543">
    <property type="entry name" value="BETA-CAROTENE DIOXYGENASE"/>
    <property type="match status" value="1"/>
</dbReference>